<feature type="region of interest" description="Interaction with substrate tRNA" evidence="10">
    <location>
        <begin position="38"/>
        <end position="41"/>
    </location>
</feature>
<dbReference type="Gene3D" id="1.10.20.140">
    <property type="match status" value="1"/>
</dbReference>
<dbReference type="SUPFAM" id="SSF52540">
    <property type="entry name" value="P-loop containing nucleoside triphosphate hydrolases"/>
    <property type="match status" value="2"/>
</dbReference>
<organism evidence="14 15">
    <name type="scientific">Danxiaibacter flavus</name>
    <dbReference type="NCBI Taxonomy" id="3049108"/>
    <lineage>
        <taxon>Bacteria</taxon>
        <taxon>Pseudomonadati</taxon>
        <taxon>Bacteroidota</taxon>
        <taxon>Chitinophagia</taxon>
        <taxon>Chitinophagales</taxon>
        <taxon>Chitinophagaceae</taxon>
        <taxon>Danxiaibacter</taxon>
    </lineage>
</organism>
<comment type="subunit">
    <text evidence="10">Monomer.</text>
</comment>
<dbReference type="NCBIfam" id="TIGR00174">
    <property type="entry name" value="miaA"/>
    <property type="match status" value="1"/>
</dbReference>
<evidence type="ECO:0000256" key="8">
    <source>
        <dbReference type="ARBA" id="ARBA00022842"/>
    </source>
</evidence>
<accession>A0ABV3ZB61</accession>
<evidence type="ECO:0000256" key="11">
    <source>
        <dbReference type="RuleBase" id="RU003783"/>
    </source>
</evidence>
<dbReference type="EC" id="2.5.1.75" evidence="10"/>
<keyword evidence="6 10" id="KW-0547">Nucleotide-binding</keyword>
<dbReference type="PANTHER" id="PTHR11088:SF60">
    <property type="entry name" value="TRNA DIMETHYLALLYLTRANSFERASE"/>
    <property type="match status" value="1"/>
</dbReference>
<dbReference type="RefSeq" id="WP_369328477.1">
    <property type="nucleotide sequence ID" value="NZ_JAULBC010000002.1"/>
</dbReference>
<protein>
    <recommendedName>
        <fullName evidence="10">tRNA dimethylallyltransferase</fullName>
        <ecNumber evidence="10">2.5.1.75</ecNumber>
    </recommendedName>
    <alternativeName>
        <fullName evidence="10">Dimethylallyl diphosphate:tRNA dimethylallyltransferase</fullName>
        <shortName evidence="10">DMAPP:tRNA dimethylallyltransferase</shortName>
        <shortName evidence="10">DMATase</shortName>
    </alternativeName>
    <alternativeName>
        <fullName evidence="10">Isopentenyl-diphosphate:tRNA isopentenyltransferase</fullName>
        <shortName evidence="10">IPP transferase</shortName>
        <shortName evidence="10">IPPT</shortName>
        <shortName evidence="10">IPTase</shortName>
    </alternativeName>
</protein>
<reference evidence="14 15" key="1">
    <citation type="submission" date="2023-07" db="EMBL/GenBank/DDBJ databases">
        <authorList>
            <person name="Lian W.-H."/>
        </authorList>
    </citation>
    <scope>NUCLEOTIDE SEQUENCE [LARGE SCALE GENOMIC DNA]</scope>
    <source>
        <strain evidence="14 15">SYSU DXS3180</strain>
    </source>
</reference>
<dbReference type="Pfam" id="PF01715">
    <property type="entry name" value="IPPT"/>
    <property type="match status" value="1"/>
</dbReference>
<dbReference type="GO" id="GO:0052381">
    <property type="term" value="F:tRNA dimethylallyltransferase activity"/>
    <property type="evidence" value="ECO:0007669"/>
    <property type="project" value="UniProtKB-EC"/>
</dbReference>
<evidence type="ECO:0000256" key="1">
    <source>
        <dbReference type="ARBA" id="ARBA00001946"/>
    </source>
</evidence>
<keyword evidence="7 10" id="KW-0067">ATP-binding</keyword>
<sequence>MKPPQNTVIVIAGPTAVGKTALSLQLAREFQTSIISADSRQCFTELNIGVAKPSVEELNEVQHYFINSHSIHDDVNAGTFEQYALDSAEELFKKHAVVVMVGGTGLYIKAFCEGMDDMPQVPPSIRQMIIAGYETAGLQWLQEEVQKNDPEFWRVAEQQNPQRLMRALEVKLATGESIVHFRKGTKASRPFNIIKIGLELPRELLYRNVNHRVDIMMHQGLAEEVRSLMPYQHLNALQTVGYSELFAFFNNQCTLDESVEKIKTNTRHYAKRQMTWFKKDQSLQWFHPQALDEVMDFVKEKT</sequence>
<evidence type="ECO:0000256" key="2">
    <source>
        <dbReference type="ARBA" id="ARBA00003213"/>
    </source>
</evidence>
<evidence type="ECO:0000256" key="12">
    <source>
        <dbReference type="RuleBase" id="RU003784"/>
    </source>
</evidence>
<evidence type="ECO:0000256" key="13">
    <source>
        <dbReference type="RuleBase" id="RU003785"/>
    </source>
</evidence>
<dbReference type="InterPro" id="IPR039657">
    <property type="entry name" value="Dimethylallyltransferase"/>
</dbReference>
<evidence type="ECO:0000313" key="14">
    <source>
        <dbReference type="EMBL" id="MEX6687073.1"/>
    </source>
</evidence>
<comment type="catalytic activity">
    <reaction evidence="9 10 11">
        <text>adenosine(37) in tRNA + dimethylallyl diphosphate = N(6)-dimethylallyladenosine(37) in tRNA + diphosphate</text>
        <dbReference type="Rhea" id="RHEA:26482"/>
        <dbReference type="Rhea" id="RHEA-COMP:10162"/>
        <dbReference type="Rhea" id="RHEA-COMP:10375"/>
        <dbReference type="ChEBI" id="CHEBI:33019"/>
        <dbReference type="ChEBI" id="CHEBI:57623"/>
        <dbReference type="ChEBI" id="CHEBI:74411"/>
        <dbReference type="ChEBI" id="CHEBI:74415"/>
        <dbReference type="EC" id="2.5.1.75"/>
    </reaction>
</comment>
<keyword evidence="5 10" id="KW-0819">tRNA processing</keyword>
<dbReference type="Gene3D" id="3.40.50.300">
    <property type="entry name" value="P-loop containing nucleotide triphosphate hydrolases"/>
    <property type="match status" value="1"/>
</dbReference>
<feature type="binding site" evidence="10">
    <location>
        <begin position="13"/>
        <end position="20"/>
    </location>
    <ligand>
        <name>ATP</name>
        <dbReference type="ChEBI" id="CHEBI:30616"/>
    </ligand>
</feature>
<comment type="caution">
    <text evidence="14">The sequence shown here is derived from an EMBL/GenBank/DDBJ whole genome shotgun (WGS) entry which is preliminary data.</text>
</comment>
<feature type="region of interest" description="Interaction with substrate tRNA" evidence="10">
    <location>
        <begin position="162"/>
        <end position="166"/>
    </location>
</feature>
<proteinExistence type="inferred from homology"/>
<evidence type="ECO:0000256" key="6">
    <source>
        <dbReference type="ARBA" id="ARBA00022741"/>
    </source>
</evidence>
<feature type="binding site" evidence="10">
    <location>
        <begin position="15"/>
        <end position="20"/>
    </location>
    <ligand>
        <name>substrate</name>
    </ligand>
</feature>
<keyword evidence="8 10" id="KW-0460">Magnesium</keyword>
<dbReference type="InterPro" id="IPR018022">
    <property type="entry name" value="IPT"/>
</dbReference>
<dbReference type="InterPro" id="IPR027417">
    <property type="entry name" value="P-loop_NTPase"/>
</dbReference>
<dbReference type="HAMAP" id="MF_00185">
    <property type="entry name" value="IPP_trans"/>
    <property type="match status" value="1"/>
</dbReference>
<dbReference type="EMBL" id="JAULBC010000002">
    <property type="protein sequence ID" value="MEX6687073.1"/>
    <property type="molecule type" value="Genomic_DNA"/>
</dbReference>
<evidence type="ECO:0000256" key="4">
    <source>
        <dbReference type="ARBA" id="ARBA00022679"/>
    </source>
</evidence>
<evidence type="ECO:0000313" key="15">
    <source>
        <dbReference type="Proteomes" id="UP001560573"/>
    </source>
</evidence>
<dbReference type="PANTHER" id="PTHR11088">
    <property type="entry name" value="TRNA DIMETHYLALLYLTRANSFERASE"/>
    <property type="match status" value="1"/>
</dbReference>
<evidence type="ECO:0000256" key="5">
    <source>
        <dbReference type="ARBA" id="ARBA00022694"/>
    </source>
</evidence>
<feature type="site" description="Interaction with substrate tRNA" evidence="10">
    <location>
        <position position="104"/>
    </location>
</feature>
<evidence type="ECO:0000256" key="7">
    <source>
        <dbReference type="ARBA" id="ARBA00022840"/>
    </source>
</evidence>
<keyword evidence="15" id="KW-1185">Reference proteome</keyword>
<comment type="caution">
    <text evidence="10">Lacks conserved residue(s) required for the propagation of feature annotation.</text>
</comment>
<comment type="function">
    <text evidence="2 10 12">Catalyzes the transfer of a dimethylallyl group onto the adenine at position 37 in tRNAs that read codons beginning with uridine, leading to the formation of N6-(dimethylallyl)adenosine (i(6)A).</text>
</comment>
<keyword evidence="4 10" id="KW-0808">Transferase</keyword>
<dbReference type="Proteomes" id="UP001560573">
    <property type="component" value="Unassembled WGS sequence"/>
</dbReference>
<evidence type="ECO:0000256" key="9">
    <source>
        <dbReference type="ARBA" id="ARBA00049563"/>
    </source>
</evidence>
<comment type="similarity">
    <text evidence="3 10 13">Belongs to the IPP transferase family.</text>
</comment>
<evidence type="ECO:0000256" key="10">
    <source>
        <dbReference type="HAMAP-Rule" id="MF_00185"/>
    </source>
</evidence>
<feature type="site" description="Interaction with substrate tRNA" evidence="10">
    <location>
        <position position="126"/>
    </location>
</feature>
<gene>
    <name evidence="10 14" type="primary">miaA</name>
    <name evidence="14" type="ORF">QTN47_06185</name>
</gene>
<evidence type="ECO:0000256" key="3">
    <source>
        <dbReference type="ARBA" id="ARBA00005842"/>
    </source>
</evidence>
<name>A0ABV3ZB61_9BACT</name>
<comment type="cofactor">
    <cofactor evidence="1 10">
        <name>Mg(2+)</name>
        <dbReference type="ChEBI" id="CHEBI:18420"/>
    </cofactor>
</comment>